<protein>
    <submittedName>
        <fullName evidence="1">Uncharacterized protein</fullName>
    </submittedName>
</protein>
<proteinExistence type="predicted"/>
<dbReference type="Proteomes" id="UP001262582">
    <property type="component" value="Unassembled WGS sequence"/>
</dbReference>
<dbReference type="Gene3D" id="1.20.120.330">
    <property type="entry name" value="Nucleotidyltransferases domain 2"/>
    <property type="match status" value="2"/>
</dbReference>
<organism evidence="1 2">
    <name type="scientific">Autumnicola musiva</name>
    <dbReference type="NCBI Taxonomy" id="3075589"/>
    <lineage>
        <taxon>Bacteria</taxon>
        <taxon>Pseudomonadati</taxon>
        <taxon>Bacteroidota</taxon>
        <taxon>Flavobacteriia</taxon>
        <taxon>Flavobacteriales</taxon>
        <taxon>Flavobacteriaceae</taxon>
        <taxon>Autumnicola</taxon>
    </lineage>
</organism>
<evidence type="ECO:0000313" key="1">
    <source>
        <dbReference type="EMBL" id="MDT0678696.1"/>
    </source>
</evidence>
<gene>
    <name evidence="1" type="ORF">RM539_19130</name>
</gene>
<comment type="caution">
    <text evidence="1">The sequence shown here is derived from an EMBL/GenBank/DDBJ whole genome shotgun (WGS) entry which is preliminary data.</text>
</comment>
<name>A0ABU3DB55_9FLAO</name>
<dbReference type="RefSeq" id="WP_311505029.1">
    <property type="nucleotide sequence ID" value="NZ_JAVRHK010000031.1"/>
</dbReference>
<keyword evidence="2" id="KW-1185">Reference proteome</keyword>
<accession>A0ABU3DB55</accession>
<sequence>MKQNLNLPPLFPFKMELQELIQQLPDVFAPDAIYLCTVRKEPPSFYALHLIRSSANEFSTEVLNRLKQLVEKFPQFSIQWSTAGQVRKHLMAGELYHISQCFYAELIYLSESSKDPLAKSTIKGSTLLKKAKEKTTHDYNEVVELFSTTYDLFQKEKYDKATLKVIDIFLELFNYTETLYKGEAINVNSLSEHVKYLAALDPEFQKLFDPGNDRLTEILLFLDDIYLAGLDPKEHKIYRSKCHEIFVLGEVVFQMVYDITEGILSDCYNLELQRNPVIKPIISGENLHLPFDVALQEVVDFLRLKFKVHSIFLISKEQQSIFKNRYFQTKEFQHHTFCSTVLLVTKKPVSLNPAELMDLVFNHTKKRIKVYFIFETLPKILVKLDYGNNFLDHVLNKRNTIFQADEQLSKFLDGKPSYYPQSWQKINKRWKARISRANYILGLADVIDFKEDLLANLVLIQNALVQTCIGMLCVFWEYQPSYTSLPYLIHLCSNFCDFPEEILLNTSFESQRIYYLITHAQQHINYTCPLKVTEKDTEKAYHLCTRFIAEAENMTEHHLDYLRMKSFQRNKPLHYKSS</sequence>
<evidence type="ECO:0000313" key="2">
    <source>
        <dbReference type="Proteomes" id="UP001262582"/>
    </source>
</evidence>
<dbReference type="EMBL" id="JAVRHK010000031">
    <property type="protein sequence ID" value="MDT0678696.1"/>
    <property type="molecule type" value="Genomic_DNA"/>
</dbReference>
<reference evidence="1 2" key="1">
    <citation type="submission" date="2023-09" db="EMBL/GenBank/DDBJ databases">
        <authorList>
            <person name="Rey-Velasco X."/>
        </authorList>
    </citation>
    <scope>NUCLEOTIDE SEQUENCE [LARGE SCALE GENOMIC DNA]</scope>
    <source>
        <strain evidence="1 2">F117</strain>
    </source>
</reference>